<evidence type="ECO:0000313" key="2">
    <source>
        <dbReference type="EMBL" id="PMB69316.1"/>
    </source>
</evidence>
<dbReference type="GO" id="GO:0003824">
    <property type="term" value="F:catalytic activity"/>
    <property type="evidence" value="ECO:0007669"/>
    <property type="project" value="UniProtKB-ARBA"/>
</dbReference>
<dbReference type="SUPFAM" id="SSF48208">
    <property type="entry name" value="Six-hairpin glycosidases"/>
    <property type="match status" value="1"/>
</dbReference>
<name>A0A2N6NQ05_BEABA</name>
<evidence type="ECO:0000313" key="3">
    <source>
        <dbReference type="Proteomes" id="UP000235728"/>
    </source>
</evidence>
<dbReference type="InterPro" id="IPR008313">
    <property type="entry name" value="GH125"/>
</dbReference>
<organism evidence="2 3">
    <name type="scientific">Beauveria bassiana</name>
    <name type="common">White muscardine disease fungus</name>
    <name type="synonym">Tritirachium shiotae</name>
    <dbReference type="NCBI Taxonomy" id="176275"/>
    <lineage>
        <taxon>Eukaryota</taxon>
        <taxon>Fungi</taxon>
        <taxon>Dikarya</taxon>
        <taxon>Ascomycota</taxon>
        <taxon>Pezizomycotina</taxon>
        <taxon>Sordariomycetes</taxon>
        <taxon>Hypocreomycetidae</taxon>
        <taxon>Hypocreales</taxon>
        <taxon>Cordycipitaceae</taxon>
        <taxon>Beauveria</taxon>
    </lineage>
</organism>
<protein>
    <submittedName>
        <fullName evidence="2">Meiotically up-regulated 157 protein</fullName>
    </submittedName>
</protein>
<dbReference type="Proteomes" id="UP000235728">
    <property type="component" value="Unassembled WGS sequence"/>
</dbReference>
<accession>A0A2N6NQ05</accession>
<keyword evidence="1" id="KW-0732">Signal</keyword>
<feature type="signal peptide" evidence="1">
    <location>
        <begin position="1"/>
        <end position="23"/>
    </location>
</feature>
<proteinExistence type="predicted"/>
<dbReference type="PANTHER" id="PTHR31047">
    <property type="entry name" value="MEIOTICALLY UP-REGULATED GENE 157 PROTEIN"/>
    <property type="match status" value="1"/>
</dbReference>
<dbReference type="Gene3D" id="1.50.10.10">
    <property type="match status" value="1"/>
</dbReference>
<evidence type="ECO:0000256" key="1">
    <source>
        <dbReference type="SAM" id="SignalP"/>
    </source>
</evidence>
<dbReference type="Pfam" id="PF06824">
    <property type="entry name" value="Glyco_hydro_125"/>
    <property type="match status" value="1"/>
</dbReference>
<feature type="chain" id="PRO_5014749875" evidence="1">
    <location>
        <begin position="24"/>
        <end position="203"/>
    </location>
</feature>
<sequence>MAVSSPRRVACLALGLLASLADATGIASLARQDIQVQRRTAAGCPDYNTYAKQTHPPYSDGPLKLPYMRPSDECRTFKSPAVEKVIEDMKARLENPDLARLFENAFPSTLDTTVKYFDPSVNLAFIITGWLRDTGNQFAHLYKLLPHDENLKNLVKAVINTEARYIYQFPYCGFLKISRSYYENTQDSSFVNENCKSTRIFPG</sequence>
<dbReference type="EMBL" id="MRVG01000004">
    <property type="protein sequence ID" value="PMB69316.1"/>
    <property type="molecule type" value="Genomic_DNA"/>
</dbReference>
<dbReference type="AlphaFoldDB" id="A0A2N6NQ05"/>
<dbReference type="PANTHER" id="PTHR31047:SF1">
    <property type="entry name" value="DUF1237 DOMAIN-CONTAINING PROTEIN"/>
    <property type="match status" value="1"/>
</dbReference>
<reference evidence="2 3" key="1">
    <citation type="journal article" date="2016" name="Appl. Microbiol. Biotechnol.">
        <title>Characterization of T-DNA insertion mutants with decreased virulence in the entomopathogenic fungus Beauveria bassiana JEF-007.</title>
        <authorList>
            <person name="Kim S."/>
            <person name="Lee S.J."/>
            <person name="Nai Y.S."/>
            <person name="Yu J.S."/>
            <person name="Lee M.R."/>
            <person name="Yang Y.T."/>
            <person name="Kim J.S."/>
        </authorList>
    </citation>
    <scope>NUCLEOTIDE SEQUENCE [LARGE SCALE GENOMIC DNA]</scope>
    <source>
        <strain evidence="2 3">JEF-007</strain>
    </source>
</reference>
<dbReference type="InterPro" id="IPR008928">
    <property type="entry name" value="6-hairpin_glycosidase_sf"/>
</dbReference>
<dbReference type="InterPro" id="IPR012341">
    <property type="entry name" value="6hp_glycosidase-like_sf"/>
</dbReference>
<gene>
    <name evidence="2" type="primary">mug157_3</name>
    <name evidence="2" type="ORF">BM221_003955</name>
</gene>
<comment type="caution">
    <text evidence="2">The sequence shown here is derived from an EMBL/GenBank/DDBJ whole genome shotgun (WGS) entry which is preliminary data.</text>
</comment>
<dbReference type="GO" id="GO:0005975">
    <property type="term" value="P:carbohydrate metabolic process"/>
    <property type="evidence" value="ECO:0007669"/>
    <property type="project" value="InterPro"/>
</dbReference>